<evidence type="ECO:0000256" key="2">
    <source>
        <dbReference type="ARBA" id="ARBA00008583"/>
    </source>
</evidence>
<dbReference type="FunFam" id="1.20.1740.10:FF:000001">
    <property type="entry name" value="Amino acid permease"/>
    <property type="match status" value="1"/>
</dbReference>
<organism evidence="12 13">
    <name type="scientific">Clostridium fermenticellae</name>
    <dbReference type="NCBI Taxonomy" id="2068654"/>
    <lineage>
        <taxon>Bacteria</taxon>
        <taxon>Bacillati</taxon>
        <taxon>Bacillota</taxon>
        <taxon>Clostridia</taxon>
        <taxon>Eubacteriales</taxon>
        <taxon>Clostridiaceae</taxon>
        <taxon>Clostridium</taxon>
    </lineage>
</organism>
<dbReference type="OrthoDB" id="9780162at2"/>
<keyword evidence="7" id="KW-0029">Amino-acid transport</keyword>
<feature type="transmembrane region" description="Helical" evidence="10">
    <location>
        <begin position="246"/>
        <end position="267"/>
    </location>
</feature>
<evidence type="ECO:0000256" key="9">
    <source>
        <dbReference type="ARBA" id="ARBA00023136"/>
    </source>
</evidence>
<keyword evidence="3" id="KW-0813">Transport</keyword>
<feature type="transmembrane region" description="Helical" evidence="10">
    <location>
        <begin position="279"/>
        <end position="306"/>
    </location>
</feature>
<feature type="transmembrane region" description="Helical" evidence="10">
    <location>
        <begin position="366"/>
        <end position="387"/>
    </location>
</feature>
<evidence type="ECO:0000256" key="3">
    <source>
        <dbReference type="ARBA" id="ARBA00022448"/>
    </source>
</evidence>
<dbReference type="EMBL" id="CP032416">
    <property type="protein sequence ID" value="AYD39726.1"/>
    <property type="molecule type" value="Genomic_DNA"/>
</dbReference>
<dbReference type="GO" id="GO:0005886">
    <property type="term" value="C:plasma membrane"/>
    <property type="evidence" value="ECO:0007669"/>
    <property type="project" value="UniProtKB-SubCell"/>
</dbReference>
<dbReference type="Pfam" id="PF00324">
    <property type="entry name" value="AA_permease"/>
    <property type="match status" value="1"/>
</dbReference>
<feature type="transmembrane region" description="Helical" evidence="10">
    <location>
        <begin position="158"/>
        <end position="184"/>
    </location>
</feature>
<dbReference type="Proteomes" id="UP000266301">
    <property type="component" value="Chromosome"/>
</dbReference>
<evidence type="ECO:0000256" key="1">
    <source>
        <dbReference type="ARBA" id="ARBA00004429"/>
    </source>
</evidence>
<evidence type="ECO:0000313" key="13">
    <source>
        <dbReference type="Proteomes" id="UP000266301"/>
    </source>
</evidence>
<keyword evidence="13" id="KW-1185">Reference proteome</keyword>
<feature type="transmembrane region" description="Helical" evidence="10">
    <location>
        <begin position="44"/>
        <end position="64"/>
    </location>
</feature>
<feature type="transmembrane region" description="Helical" evidence="10">
    <location>
        <begin position="204"/>
        <end position="225"/>
    </location>
</feature>
<name>A0A386H237_9CLOT</name>
<keyword evidence="9 10" id="KW-0472">Membrane</keyword>
<dbReference type="InterPro" id="IPR004841">
    <property type="entry name" value="AA-permease/SLC12A_dom"/>
</dbReference>
<dbReference type="KEGG" id="cfer:D4Z93_04000"/>
<comment type="subcellular location">
    <subcellularLocation>
        <location evidence="1">Cell inner membrane</location>
        <topology evidence="1">Multi-pass membrane protein</topology>
    </subcellularLocation>
</comment>
<feature type="transmembrane region" description="Helical" evidence="10">
    <location>
        <begin position="21"/>
        <end position="38"/>
    </location>
</feature>
<dbReference type="GO" id="GO:0055085">
    <property type="term" value="P:transmembrane transport"/>
    <property type="evidence" value="ECO:0007669"/>
    <property type="project" value="InterPro"/>
</dbReference>
<comment type="similarity">
    <text evidence="2">Belongs to the amino acid-polyamine-organocation (APC) superfamily. Amino acid transporter (AAT) (TC 2.A.3.1) family.</text>
</comment>
<evidence type="ECO:0000259" key="11">
    <source>
        <dbReference type="Pfam" id="PF00324"/>
    </source>
</evidence>
<evidence type="ECO:0000313" key="12">
    <source>
        <dbReference type="EMBL" id="AYD39726.1"/>
    </source>
</evidence>
<dbReference type="PROSITE" id="PS00218">
    <property type="entry name" value="AMINO_ACID_PERMEASE_1"/>
    <property type="match status" value="1"/>
</dbReference>
<dbReference type="PANTHER" id="PTHR43495:SF4">
    <property type="entry name" value="AROMATIC AMINO ACID TRANSPORT PROTEIN AROP"/>
    <property type="match status" value="1"/>
</dbReference>
<feature type="transmembrane region" description="Helical" evidence="10">
    <location>
        <begin position="124"/>
        <end position="146"/>
    </location>
</feature>
<evidence type="ECO:0000256" key="6">
    <source>
        <dbReference type="ARBA" id="ARBA00022692"/>
    </source>
</evidence>
<feature type="domain" description="Amino acid permease/ SLC12A" evidence="11">
    <location>
        <begin position="22"/>
        <end position="452"/>
    </location>
</feature>
<keyword evidence="8 10" id="KW-1133">Transmembrane helix</keyword>
<feature type="transmembrane region" description="Helical" evidence="10">
    <location>
        <begin position="408"/>
        <end position="429"/>
    </location>
</feature>
<dbReference type="RefSeq" id="WP_119970591.1">
    <property type="nucleotide sequence ID" value="NZ_CP032416.1"/>
</dbReference>
<accession>A0A386H237</accession>
<dbReference type="PIRSF" id="PIRSF006060">
    <property type="entry name" value="AA_transporter"/>
    <property type="match status" value="1"/>
</dbReference>
<evidence type="ECO:0000256" key="10">
    <source>
        <dbReference type="SAM" id="Phobius"/>
    </source>
</evidence>
<sequence>MASENKVTYEKESLERGLKNRHIQMIAIGGTIGTGLFYGSKDSISAAGPAVLVSFLIAGCIVFLTMRALGEMSVAEPVSGSFSAFAYKYSGKFLGYLSGWTYWLMLVLAAMGEVTASGIYMNFWYPQLPAWLTGFICLLILTIVNLTSVKSFGEFEFWFAAIKVVTILAMIAFGILIIFFGVGHKGIPVGLTNLTAHGGFAPNGFSGILLGLVMATFSFLGVEMIGTTAGESEDVEKSFPKAINNVALRILIFYVGAIFIVVSLFPWNGAATFKGSPFVAVFLQVGIHSAAGIINFVVITAALSGMNSCIYVGSRMVFNLSLQGNAPKFLSSITKKTKTPYASIILISSVVMLAVVANYFVPEKVFGFVTGLAVVAGLTSWATIIYVQIKFRRAKMKNNERIAFKMPWWPYSSYIVFGFIALVLIIMAINPGTRPIIYAAPFWFAFIIIIYIFSINKKNVIKGESKK</sequence>
<evidence type="ECO:0000256" key="7">
    <source>
        <dbReference type="ARBA" id="ARBA00022970"/>
    </source>
</evidence>
<gene>
    <name evidence="12" type="ORF">D4Z93_04000</name>
</gene>
<dbReference type="InterPro" id="IPR004840">
    <property type="entry name" value="Amino_acid_permease_CS"/>
</dbReference>
<dbReference type="PANTHER" id="PTHR43495">
    <property type="entry name" value="GABA PERMEASE"/>
    <property type="match status" value="1"/>
</dbReference>
<feature type="transmembrane region" description="Helical" evidence="10">
    <location>
        <begin position="93"/>
        <end position="112"/>
    </location>
</feature>
<dbReference type="GO" id="GO:0006865">
    <property type="term" value="P:amino acid transport"/>
    <property type="evidence" value="ECO:0007669"/>
    <property type="project" value="UniProtKB-KW"/>
</dbReference>
<feature type="transmembrane region" description="Helical" evidence="10">
    <location>
        <begin position="435"/>
        <end position="453"/>
    </location>
</feature>
<protein>
    <submittedName>
        <fullName evidence="12">Amino acid permease</fullName>
    </submittedName>
</protein>
<evidence type="ECO:0000256" key="5">
    <source>
        <dbReference type="ARBA" id="ARBA00022519"/>
    </source>
</evidence>
<dbReference type="AlphaFoldDB" id="A0A386H237"/>
<feature type="transmembrane region" description="Helical" evidence="10">
    <location>
        <begin position="341"/>
        <end position="360"/>
    </location>
</feature>
<keyword evidence="5" id="KW-0997">Cell inner membrane</keyword>
<keyword evidence="4" id="KW-1003">Cell membrane</keyword>
<reference evidence="12 13" key="1">
    <citation type="journal article" date="2019" name="Int. J. Syst. Evol. Microbiol.">
        <title>Clostridium fermenticellae sp. nov., isolated from the mud in a fermentation cellar for the production of the Chinese liquor, baijiu.</title>
        <authorList>
            <person name="Xu P.X."/>
            <person name="Chai L.J."/>
            <person name="Qiu T."/>
            <person name="Zhang X.J."/>
            <person name="Lu Z.M."/>
            <person name="Xiao C."/>
            <person name="Wang S.T."/>
            <person name="Shen C.H."/>
            <person name="Shi J.S."/>
            <person name="Xu Z.H."/>
        </authorList>
    </citation>
    <scope>NUCLEOTIDE SEQUENCE [LARGE SCALE GENOMIC DNA]</scope>
    <source>
        <strain evidence="12 13">JN500901</strain>
    </source>
</reference>
<keyword evidence="6 10" id="KW-0812">Transmembrane</keyword>
<evidence type="ECO:0000256" key="8">
    <source>
        <dbReference type="ARBA" id="ARBA00022989"/>
    </source>
</evidence>
<dbReference type="Gene3D" id="1.20.1740.10">
    <property type="entry name" value="Amino acid/polyamine transporter I"/>
    <property type="match status" value="1"/>
</dbReference>
<proteinExistence type="inferred from homology"/>
<evidence type="ECO:0000256" key="4">
    <source>
        <dbReference type="ARBA" id="ARBA00022475"/>
    </source>
</evidence>